<dbReference type="Proteomes" id="UP000005839">
    <property type="component" value="Unassembled WGS sequence"/>
</dbReference>
<accession>A9CZS7</accession>
<proteinExistence type="predicted"/>
<evidence type="ECO:0000313" key="5">
    <source>
        <dbReference type="EMBL" id="EDQ02034.1"/>
    </source>
</evidence>
<feature type="domain" description="ISXO2-like transposase" evidence="1">
    <location>
        <begin position="1"/>
        <end position="100"/>
    </location>
</feature>
<dbReference type="InterPro" id="IPR024445">
    <property type="entry name" value="Tnp_ISXO2-like"/>
</dbReference>
<gene>
    <name evidence="4" type="ORF">KT99_08643</name>
    <name evidence="3" type="ORF">KT99_10083</name>
    <name evidence="2" type="ORF">KT99_14415</name>
    <name evidence="5" type="ORF">KT99_19579</name>
    <name evidence="6" type="ORF">KT99_19819</name>
</gene>
<sequence length="122" mass="13520">MITPILSADTTAEIAANLSKNIAADSVLCSDGSWAYVAIAKQKNCDHKRLINNKVRVIDKIYHIQTVNGAIAHFKSWVNGQMKGVATKYLSHYLAWFKESNAKLDNLQILKAAYGGQQYYGT</sequence>
<evidence type="ECO:0000313" key="6">
    <source>
        <dbReference type="EMBL" id="EDQ02082.1"/>
    </source>
</evidence>
<dbReference type="EMBL" id="ABIC01000013">
    <property type="protein sequence ID" value="EDQ01041.1"/>
    <property type="molecule type" value="Genomic_DNA"/>
</dbReference>
<organism evidence="5 7">
    <name type="scientific">Shewanella benthica KT99</name>
    <dbReference type="NCBI Taxonomy" id="314608"/>
    <lineage>
        <taxon>Bacteria</taxon>
        <taxon>Pseudomonadati</taxon>
        <taxon>Pseudomonadota</taxon>
        <taxon>Gammaproteobacteria</taxon>
        <taxon>Alteromonadales</taxon>
        <taxon>Shewanellaceae</taxon>
        <taxon>Shewanella</taxon>
    </lineage>
</organism>
<dbReference type="EMBL" id="ABIC01000006">
    <property type="protein sequence ID" value="EDQ01962.1"/>
    <property type="molecule type" value="Genomic_DNA"/>
</dbReference>
<evidence type="ECO:0000313" key="3">
    <source>
        <dbReference type="EMBL" id="EDQ01041.1"/>
    </source>
</evidence>
<dbReference type="NCBIfam" id="NF033547">
    <property type="entry name" value="transpos_IS1595"/>
    <property type="match status" value="1"/>
</dbReference>
<keyword evidence="7" id="KW-1185">Reference proteome</keyword>
<dbReference type="AlphaFoldDB" id="A9CZS7"/>
<evidence type="ECO:0000259" key="1">
    <source>
        <dbReference type="SMART" id="SM01126"/>
    </source>
</evidence>
<dbReference type="Pfam" id="PF12762">
    <property type="entry name" value="DDE_Tnp_IS1595"/>
    <property type="match status" value="1"/>
</dbReference>
<dbReference type="STRING" id="314608.KT99_08643"/>
<evidence type="ECO:0000313" key="7">
    <source>
        <dbReference type="Proteomes" id="UP000005839"/>
    </source>
</evidence>
<dbReference type="EMBL" id="ABIC01000005">
    <property type="protein sequence ID" value="EDQ02034.1"/>
    <property type="molecule type" value="Genomic_DNA"/>
</dbReference>
<dbReference type="SMART" id="SM01126">
    <property type="entry name" value="DDE_Tnp_IS1595"/>
    <property type="match status" value="1"/>
</dbReference>
<evidence type="ECO:0000313" key="2">
    <source>
        <dbReference type="EMBL" id="EDP98839.1"/>
    </source>
</evidence>
<name>A9CZS7_9GAMM</name>
<reference evidence="5 7" key="1">
    <citation type="submission" date="2007-10" db="EMBL/GenBank/DDBJ databases">
        <authorList>
            <person name="Yayanos A."/>
            <person name="Ferriera S."/>
            <person name="Johnson J."/>
            <person name="Kravitz S."/>
            <person name="Halpern A."/>
            <person name="Remington K."/>
            <person name="Beeson K."/>
            <person name="Tran B."/>
            <person name="Rogers Y.-H."/>
            <person name="Friedman R."/>
            <person name="Venter J.C."/>
        </authorList>
    </citation>
    <scope>NUCLEOTIDE SEQUENCE [LARGE SCALE GENOMIC DNA]</scope>
    <source>
        <strain evidence="5 7">KT99</strain>
    </source>
</reference>
<dbReference type="EMBL" id="ABIC01000065">
    <property type="protein sequence ID" value="EDP98839.1"/>
    <property type="molecule type" value="Genomic_DNA"/>
</dbReference>
<comment type="caution">
    <text evidence="5">The sequence shown here is derived from an EMBL/GenBank/DDBJ whole genome shotgun (WGS) entry which is preliminary data.</text>
</comment>
<protein>
    <submittedName>
        <fullName evidence="5">Hypothetical transposase</fullName>
    </submittedName>
</protein>
<evidence type="ECO:0000313" key="4">
    <source>
        <dbReference type="EMBL" id="EDQ01962.1"/>
    </source>
</evidence>
<dbReference type="EMBL" id="ABIC01000005">
    <property type="protein sequence ID" value="EDQ02082.1"/>
    <property type="molecule type" value="Genomic_DNA"/>
</dbReference>